<dbReference type="Proteomes" id="UP001620626">
    <property type="component" value="Unassembled WGS sequence"/>
</dbReference>
<name>A0ABD2IXT2_9BILA</name>
<sequence length="460" mass="52162">METSAKYENSANLSRALNNLTNEIRKNGNCELSYAIHKSNISEANKKNNKFNALNSHFMYDLEKINKISSAQSTTILPTAMIWIKQLRNDFATLVPEIGLLDIWQNIDPYTETRESVLKLCEKIATIQTDVFYSGSNLVNEIISEAKDKLEDFKEKSAGDDGHPFTSEAAGEIKQIVIKMILFAKVAIYRQELKVKVALFRQELKAKVSNNINAIGIQNEDIIGTSNILRNRFAEIQQLSKVYNGNEVSHAEEASPSQQKSDTIGNSELQKQNSLLIGGIKQFARAGPLVINQFEPKISMLKLFETETKEDELSEKQLDFVNILKEKEAKLNKLIATTKFMAEQFKKMAKDSDNTDGGKMNEFIVNAKTMRAKIRTDLSRSIYESEQKVQDCDEKIKEYFECKGAENPEFFKQFFGLMEMKELLSNLQKGTNWLPNLLAIETSEKMSELKNVAESKKVVA</sequence>
<accession>A0ABD2IXT2</accession>
<proteinExistence type="predicted"/>
<evidence type="ECO:0000313" key="1">
    <source>
        <dbReference type="EMBL" id="KAL3082316.1"/>
    </source>
</evidence>
<reference evidence="1 2" key="1">
    <citation type="submission" date="2024-10" db="EMBL/GenBank/DDBJ databases">
        <authorList>
            <person name="Kim D."/>
        </authorList>
    </citation>
    <scope>NUCLEOTIDE SEQUENCE [LARGE SCALE GENOMIC DNA]</scope>
    <source>
        <strain evidence="1">BH-2024</strain>
    </source>
</reference>
<comment type="caution">
    <text evidence="1">The sequence shown here is derived from an EMBL/GenBank/DDBJ whole genome shotgun (WGS) entry which is preliminary data.</text>
</comment>
<organism evidence="1 2">
    <name type="scientific">Heterodera trifolii</name>
    <dbReference type="NCBI Taxonomy" id="157864"/>
    <lineage>
        <taxon>Eukaryota</taxon>
        <taxon>Metazoa</taxon>
        <taxon>Ecdysozoa</taxon>
        <taxon>Nematoda</taxon>
        <taxon>Chromadorea</taxon>
        <taxon>Rhabditida</taxon>
        <taxon>Tylenchina</taxon>
        <taxon>Tylenchomorpha</taxon>
        <taxon>Tylenchoidea</taxon>
        <taxon>Heteroderidae</taxon>
        <taxon>Heteroderinae</taxon>
        <taxon>Heterodera</taxon>
    </lineage>
</organism>
<keyword evidence="2" id="KW-1185">Reference proteome</keyword>
<protein>
    <submittedName>
        <fullName evidence="1">Uncharacterized protein</fullName>
    </submittedName>
</protein>
<dbReference type="EMBL" id="JBICBT010001112">
    <property type="protein sequence ID" value="KAL3082316.1"/>
    <property type="molecule type" value="Genomic_DNA"/>
</dbReference>
<evidence type="ECO:0000313" key="2">
    <source>
        <dbReference type="Proteomes" id="UP001620626"/>
    </source>
</evidence>
<gene>
    <name evidence="1" type="ORF">niasHT_031489</name>
</gene>
<dbReference type="AlphaFoldDB" id="A0ABD2IXT2"/>